<evidence type="ECO:0000259" key="5">
    <source>
        <dbReference type="PROSITE" id="PS50977"/>
    </source>
</evidence>
<evidence type="ECO:0000313" key="7">
    <source>
        <dbReference type="Proteomes" id="UP001235064"/>
    </source>
</evidence>
<dbReference type="SUPFAM" id="SSF48498">
    <property type="entry name" value="Tetracyclin repressor-like, C-terminal domain"/>
    <property type="match status" value="1"/>
</dbReference>
<sequence>MTNTTSSARRPRRDALENRAGIIAAATAAIAHDPRASLDVIARNAGLSRRALYGHFEDRDALIREILAAGAPRFNEIALDIHDADAPVALARLTARLWRKAAMVQVAAAIALDDAHVQETADFLAPIRRTVLDIVRRGQDAGTLRADIPAPTVARLIEETARTVVGHLDADSPDSAPLAVKAVLSIAGLSWRESVALLTRHPDILDIPATEKAA</sequence>
<dbReference type="InterPro" id="IPR050109">
    <property type="entry name" value="HTH-type_TetR-like_transc_reg"/>
</dbReference>
<dbReference type="InterPro" id="IPR036271">
    <property type="entry name" value="Tet_transcr_reg_TetR-rel_C_sf"/>
</dbReference>
<dbReference type="PANTHER" id="PTHR30055:SF234">
    <property type="entry name" value="HTH-TYPE TRANSCRIPTIONAL REGULATOR BETI"/>
    <property type="match status" value="1"/>
</dbReference>
<dbReference type="RefSeq" id="WP_286286192.1">
    <property type="nucleotide sequence ID" value="NZ_JASXSZ010000001.1"/>
</dbReference>
<keyword evidence="2 4" id="KW-0238">DNA-binding</keyword>
<dbReference type="EMBL" id="JASXSZ010000001">
    <property type="protein sequence ID" value="MDL9978090.1"/>
    <property type="molecule type" value="Genomic_DNA"/>
</dbReference>
<protein>
    <submittedName>
        <fullName evidence="6">TetR/AcrR family transcriptional regulator</fullName>
    </submittedName>
</protein>
<accession>A0ABT7MUH6</accession>
<organism evidence="6 7">
    <name type="scientific">Microbacterium candidum</name>
    <dbReference type="NCBI Taxonomy" id="3041922"/>
    <lineage>
        <taxon>Bacteria</taxon>
        <taxon>Bacillati</taxon>
        <taxon>Actinomycetota</taxon>
        <taxon>Actinomycetes</taxon>
        <taxon>Micrococcales</taxon>
        <taxon>Microbacteriaceae</taxon>
        <taxon>Microbacterium</taxon>
    </lineage>
</organism>
<name>A0ABT7MUH6_9MICO</name>
<evidence type="ECO:0000256" key="2">
    <source>
        <dbReference type="ARBA" id="ARBA00023125"/>
    </source>
</evidence>
<keyword evidence="1" id="KW-0805">Transcription regulation</keyword>
<keyword evidence="3" id="KW-0804">Transcription</keyword>
<evidence type="ECO:0000256" key="3">
    <source>
        <dbReference type="ARBA" id="ARBA00023163"/>
    </source>
</evidence>
<dbReference type="InterPro" id="IPR001647">
    <property type="entry name" value="HTH_TetR"/>
</dbReference>
<evidence type="ECO:0000313" key="6">
    <source>
        <dbReference type="EMBL" id="MDL9978090.1"/>
    </source>
</evidence>
<keyword evidence="7" id="KW-1185">Reference proteome</keyword>
<feature type="DNA-binding region" description="H-T-H motif" evidence="4">
    <location>
        <begin position="37"/>
        <end position="56"/>
    </location>
</feature>
<dbReference type="Gene3D" id="1.10.357.10">
    <property type="entry name" value="Tetracycline Repressor, domain 2"/>
    <property type="match status" value="1"/>
</dbReference>
<dbReference type="Proteomes" id="UP001235064">
    <property type="component" value="Unassembled WGS sequence"/>
</dbReference>
<dbReference type="PANTHER" id="PTHR30055">
    <property type="entry name" value="HTH-TYPE TRANSCRIPTIONAL REGULATOR RUTR"/>
    <property type="match status" value="1"/>
</dbReference>
<gene>
    <name evidence="6" type="ORF">QSV35_01985</name>
</gene>
<dbReference type="SUPFAM" id="SSF46689">
    <property type="entry name" value="Homeodomain-like"/>
    <property type="match status" value="1"/>
</dbReference>
<comment type="caution">
    <text evidence="6">The sequence shown here is derived from an EMBL/GenBank/DDBJ whole genome shotgun (WGS) entry which is preliminary data.</text>
</comment>
<reference evidence="6 7" key="1">
    <citation type="submission" date="2023-06" db="EMBL/GenBank/DDBJ databases">
        <title>Microbacterium sp. nov., isolated from a waste landfill.</title>
        <authorList>
            <person name="Wen W."/>
        </authorList>
    </citation>
    <scope>NUCLEOTIDE SEQUENCE [LARGE SCALE GENOMIC DNA]</scope>
    <source>
        <strain evidence="6 7">ASV49</strain>
    </source>
</reference>
<dbReference type="PROSITE" id="PS50977">
    <property type="entry name" value="HTH_TETR_2"/>
    <property type="match status" value="1"/>
</dbReference>
<feature type="domain" description="HTH tetR-type" evidence="5">
    <location>
        <begin position="16"/>
        <end position="74"/>
    </location>
</feature>
<evidence type="ECO:0000256" key="4">
    <source>
        <dbReference type="PROSITE-ProRule" id="PRU00335"/>
    </source>
</evidence>
<proteinExistence type="predicted"/>
<evidence type="ECO:0000256" key="1">
    <source>
        <dbReference type="ARBA" id="ARBA00023015"/>
    </source>
</evidence>
<dbReference type="Pfam" id="PF00440">
    <property type="entry name" value="TetR_N"/>
    <property type="match status" value="1"/>
</dbReference>
<dbReference type="InterPro" id="IPR009057">
    <property type="entry name" value="Homeodomain-like_sf"/>
</dbReference>